<dbReference type="AlphaFoldDB" id="A0AAV6LKW8"/>
<dbReference type="InterPro" id="IPR004856">
    <property type="entry name" value="Glyco_trans_ALG6/ALG8"/>
</dbReference>
<protein>
    <recommendedName>
        <fullName evidence="10">Alpha-1,3-glucosyltransferase</fullName>
        <ecNumber evidence="10">2.4.1.-</ecNumber>
    </recommendedName>
</protein>
<comment type="caution">
    <text evidence="11">The sequence shown here is derived from an EMBL/GenBank/DDBJ whole genome shotgun (WGS) entry which is preliminary data.</text>
</comment>
<evidence type="ECO:0000313" key="11">
    <source>
        <dbReference type="EMBL" id="KAG5565339.1"/>
    </source>
</evidence>
<dbReference type="EMBL" id="JACTNZ010000001">
    <property type="protein sequence ID" value="KAG5565339.1"/>
    <property type="molecule type" value="Genomic_DNA"/>
</dbReference>
<keyword evidence="6 10" id="KW-0812">Transmembrane</keyword>
<accession>A0AAV6LKW8</accession>
<evidence type="ECO:0000256" key="2">
    <source>
        <dbReference type="ARBA" id="ARBA00004922"/>
    </source>
</evidence>
<evidence type="ECO:0000256" key="7">
    <source>
        <dbReference type="ARBA" id="ARBA00022824"/>
    </source>
</evidence>
<comment type="similarity">
    <text evidence="3 10">Belongs to the ALG6/ALG8 glucosyltransferase family.</text>
</comment>
<dbReference type="PANTHER" id="PTHR12413:SF2">
    <property type="entry name" value="DOLICHYL PYROPHOSPHATE GLC1MAN9GLCNAC2 ALPHA-1,3-GLUCOSYLTRANSFERASE-RELATED"/>
    <property type="match status" value="1"/>
</dbReference>
<dbReference type="PANTHER" id="PTHR12413">
    <property type="entry name" value="DOLICHYL GLYCOSYLTRANSFERASE"/>
    <property type="match status" value="1"/>
</dbReference>
<keyword evidence="7 10" id="KW-0256">Endoplasmic reticulum</keyword>
<evidence type="ECO:0000256" key="5">
    <source>
        <dbReference type="ARBA" id="ARBA00022679"/>
    </source>
</evidence>
<evidence type="ECO:0000256" key="10">
    <source>
        <dbReference type="RuleBase" id="RU363110"/>
    </source>
</evidence>
<dbReference type="GO" id="GO:0006487">
    <property type="term" value="P:protein N-linked glycosylation"/>
    <property type="evidence" value="ECO:0007669"/>
    <property type="project" value="TreeGrafter"/>
</dbReference>
<keyword evidence="4 10" id="KW-0328">Glycosyltransferase</keyword>
<comment type="pathway">
    <text evidence="2 10">Protein modification; protein glycosylation.</text>
</comment>
<evidence type="ECO:0000256" key="9">
    <source>
        <dbReference type="ARBA" id="ARBA00023136"/>
    </source>
</evidence>
<dbReference type="EC" id="2.4.1.-" evidence="10"/>
<keyword evidence="8 10" id="KW-1133">Transmembrane helix</keyword>
<gene>
    <name evidence="11" type="ORF">RHGRI_001291</name>
</gene>
<dbReference type="GO" id="GO:0042283">
    <property type="term" value="F:dolichyl pyrophosphate Glc1Man9GlcNAc2 alpha-1,3-glucosyltransferase activity"/>
    <property type="evidence" value="ECO:0007669"/>
    <property type="project" value="TreeGrafter"/>
</dbReference>
<keyword evidence="12" id="KW-1185">Reference proteome</keyword>
<dbReference type="Proteomes" id="UP000823749">
    <property type="component" value="Chromosome 1"/>
</dbReference>
<reference evidence="11" key="1">
    <citation type="submission" date="2020-08" db="EMBL/GenBank/DDBJ databases">
        <title>Plant Genome Project.</title>
        <authorList>
            <person name="Zhang R.-G."/>
        </authorList>
    </citation>
    <scope>NUCLEOTIDE SEQUENCE</scope>
    <source>
        <strain evidence="11">WSP0</strain>
        <tissue evidence="11">Leaf</tissue>
    </source>
</reference>
<feature type="transmembrane region" description="Helical" evidence="10">
    <location>
        <begin position="271"/>
        <end position="290"/>
    </location>
</feature>
<dbReference type="GO" id="GO:0005789">
    <property type="term" value="C:endoplasmic reticulum membrane"/>
    <property type="evidence" value="ECO:0007669"/>
    <property type="project" value="UniProtKB-SubCell"/>
</dbReference>
<comment type="subcellular location">
    <subcellularLocation>
        <location evidence="1 10">Endoplasmic reticulum membrane</location>
        <topology evidence="1 10">Multi-pass membrane protein</topology>
    </subcellularLocation>
</comment>
<evidence type="ECO:0000256" key="6">
    <source>
        <dbReference type="ARBA" id="ARBA00022692"/>
    </source>
</evidence>
<keyword evidence="9 10" id="KW-0472">Membrane</keyword>
<evidence type="ECO:0000256" key="4">
    <source>
        <dbReference type="ARBA" id="ARBA00022676"/>
    </source>
</evidence>
<evidence type="ECO:0000256" key="3">
    <source>
        <dbReference type="ARBA" id="ARBA00008715"/>
    </source>
</evidence>
<name>A0AAV6LKW8_9ERIC</name>
<organism evidence="11 12">
    <name type="scientific">Rhododendron griersonianum</name>
    <dbReference type="NCBI Taxonomy" id="479676"/>
    <lineage>
        <taxon>Eukaryota</taxon>
        <taxon>Viridiplantae</taxon>
        <taxon>Streptophyta</taxon>
        <taxon>Embryophyta</taxon>
        <taxon>Tracheophyta</taxon>
        <taxon>Spermatophyta</taxon>
        <taxon>Magnoliopsida</taxon>
        <taxon>eudicotyledons</taxon>
        <taxon>Gunneridae</taxon>
        <taxon>Pentapetalae</taxon>
        <taxon>asterids</taxon>
        <taxon>Ericales</taxon>
        <taxon>Ericaceae</taxon>
        <taxon>Ericoideae</taxon>
        <taxon>Rhodoreae</taxon>
        <taxon>Rhododendron</taxon>
    </lineage>
</organism>
<proteinExistence type="inferred from homology"/>
<evidence type="ECO:0000256" key="1">
    <source>
        <dbReference type="ARBA" id="ARBA00004477"/>
    </source>
</evidence>
<evidence type="ECO:0000313" key="12">
    <source>
        <dbReference type="Proteomes" id="UP000823749"/>
    </source>
</evidence>
<dbReference type="Pfam" id="PF03155">
    <property type="entry name" value="Alg6_Alg8"/>
    <property type="match status" value="1"/>
</dbReference>
<sequence>MIPHCFNPSLPPFSFLEEGGSGVCLKKCLSSVESPLGNSVSASILNEDERVVEVSCGGEGVLSGSIKGQQWSDLEMGKGVDMGTVDRGWFSEVGKGDVSSRGMELVPNAGLDGGELLVWGRQNEDLFNHLGWIQDETNDRLLVSNDVFNPLVRESEGRWNDADVLTMSCYSLFPLLFEAQEYPIKVLLLLLHSSHMWLGFSSHFSQIAANPRALGQKKGGKLGLKGSSGIVIHNEEFVIGWIGKSYLLGLLVVETWGQFLHPVLFGDRLPFLPLMIVSMYCALGMIYSWIWQLRKIMIKQ</sequence>
<comment type="caution">
    <text evidence="10">Lacks conserved residue(s) required for the propagation of feature annotation.</text>
</comment>
<keyword evidence="5 10" id="KW-0808">Transferase</keyword>
<evidence type="ECO:0000256" key="8">
    <source>
        <dbReference type="ARBA" id="ARBA00022989"/>
    </source>
</evidence>